<dbReference type="Proteomes" id="UP000649179">
    <property type="component" value="Unassembled WGS sequence"/>
</dbReference>
<sequence>MDPSTSGRTARSLEPLHALCYFSPDVDAAIMEAGVPKGRGVYFAGRAAAMGAVGPGTITATFYNFAPSLVAHVVPACWESTTPEKVVAARYRGIDTTYRRLLGDDLVASPEVAEAAELARTAAQACTPEGRPLYAAHADLDWPTEPHLRLWHALTLLREHRGDGHIAALVAADLSGAEALVTHTATGKGFTVGAAQKTRGYSAEDWQAAVDGLAERGLMSTDGGLSDAGQALRKDVEATTNRLGDAPWEALGDEGTTRLAELGAPLVRTALGNGAFPDGVFASR</sequence>
<gene>
    <name evidence="1" type="ORF">GCM10011519_30560</name>
</gene>
<keyword evidence="2" id="KW-1185">Reference proteome</keyword>
<dbReference type="RefSeq" id="WP_188780551.1">
    <property type="nucleotide sequence ID" value="NZ_BMKQ01000001.1"/>
</dbReference>
<dbReference type="NCBIfam" id="NF047719">
    <property type="entry name" value="SCO6745_fam_HTH"/>
    <property type="match status" value="1"/>
</dbReference>
<name>A0A917BSQ1_9ACTN</name>
<dbReference type="Pfam" id="PF21863">
    <property type="entry name" value="HTH_67"/>
    <property type="match status" value="1"/>
</dbReference>
<organism evidence="1 2">
    <name type="scientific">Marmoricola endophyticus</name>
    <dbReference type="NCBI Taxonomy" id="2040280"/>
    <lineage>
        <taxon>Bacteria</taxon>
        <taxon>Bacillati</taxon>
        <taxon>Actinomycetota</taxon>
        <taxon>Actinomycetes</taxon>
        <taxon>Propionibacteriales</taxon>
        <taxon>Nocardioidaceae</taxon>
        <taxon>Marmoricola</taxon>
    </lineage>
</organism>
<proteinExistence type="predicted"/>
<reference evidence="1" key="1">
    <citation type="journal article" date="2014" name="Int. J. Syst. Evol. Microbiol.">
        <title>Complete genome sequence of Corynebacterium casei LMG S-19264T (=DSM 44701T), isolated from a smear-ripened cheese.</title>
        <authorList>
            <consortium name="US DOE Joint Genome Institute (JGI-PGF)"/>
            <person name="Walter F."/>
            <person name="Albersmeier A."/>
            <person name="Kalinowski J."/>
            <person name="Ruckert C."/>
        </authorList>
    </citation>
    <scope>NUCLEOTIDE SEQUENCE</scope>
    <source>
        <strain evidence="1">CGMCC 1.16067</strain>
    </source>
</reference>
<dbReference type="InterPro" id="IPR054058">
    <property type="entry name" value="HTH_67"/>
</dbReference>
<dbReference type="AlphaFoldDB" id="A0A917BSQ1"/>
<protein>
    <recommendedName>
        <fullName evidence="3">SalK</fullName>
    </recommendedName>
</protein>
<evidence type="ECO:0000313" key="1">
    <source>
        <dbReference type="EMBL" id="GGF54545.1"/>
    </source>
</evidence>
<comment type="caution">
    <text evidence="1">The sequence shown here is derived from an EMBL/GenBank/DDBJ whole genome shotgun (WGS) entry which is preliminary data.</text>
</comment>
<evidence type="ECO:0000313" key="2">
    <source>
        <dbReference type="Proteomes" id="UP000649179"/>
    </source>
</evidence>
<dbReference type="EMBL" id="BMKQ01000001">
    <property type="protein sequence ID" value="GGF54545.1"/>
    <property type="molecule type" value="Genomic_DNA"/>
</dbReference>
<reference evidence="1" key="2">
    <citation type="submission" date="2020-09" db="EMBL/GenBank/DDBJ databases">
        <authorList>
            <person name="Sun Q."/>
            <person name="Zhou Y."/>
        </authorList>
    </citation>
    <scope>NUCLEOTIDE SEQUENCE</scope>
    <source>
        <strain evidence="1">CGMCC 1.16067</strain>
    </source>
</reference>
<accession>A0A917BSQ1</accession>
<evidence type="ECO:0008006" key="3">
    <source>
        <dbReference type="Google" id="ProtNLM"/>
    </source>
</evidence>